<dbReference type="PANTHER" id="PTHR19328">
    <property type="entry name" value="HEDGEHOG-INTERACTING PROTEIN"/>
    <property type="match status" value="1"/>
</dbReference>
<feature type="compositionally biased region" description="Basic and acidic residues" evidence="1">
    <location>
        <begin position="376"/>
        <end position="391"/>
    </location>
</feature>
<dbReference type="AlphaFoldDB" id="A0A0M2GXI0"/>
<accession>A0A0M2GXI0</accession>
<dbReference type="InterPro" id="IPR011041">
    <property type="entry name" value="Quinoprot_gluc/sorb_DH_b-prop"/>
</dbReference>
<feature type="region of interest" description="Disordered" evidence="1">
    <location>
        <begin position="36"/>
        <end position="63"/>
    </location>
</feature>
<dbReference type="EC" id="1.1.5.2" evidence="3"/>
<comment type="caution">
    <text evidence="3">The sequence shown here is derived from an EMBL/GenBank/DDBJ whole genome shotgun (WGS) entry which is preliminary data.</text>
</comment>
<evidence type="ECO:0000259" key="2">
    <source>
        <dbReference type="Pfam" id="PF07995"/>
    </source>
</evidence>
<gene>
    <name evidence="3" type="primary">gdhB</name>
    <name evidence="3" type="ORF">RS81_02469</name>
</gene>
<sequence>MRAPASRFTDTRSPSWRPLVAAAASVAMLLTGCSAGTPPEAGPRPSVSVPTAAGTPTATASPTAAAIEKPLPVGDPEVVVAGLAAPWSIVFTADGTPIVDERDTRRILEVLPGGTTREIGVVGGGGQSGESGVLGLALDDEDRLYVYSTVGAENRIDRLPLLGEAGELRLGDPEAILTGIPAARFHNGGRLAFGPDGMLYATTGDARDGGTSQDAASLAGKILRMTPDGGVPADNPFPGSLVYTLGHRNPQGIAWAADGTMFASEFGQDTWDELNIIVAGGNYGWPIVEGVGGGEDGFVDPVLQWTPDDASPSGVAIVGDTVFIASLRGEVLWTTATTAPSKATAFYRGEYGRLRDAVLAPDGTLWLLTNNTDGRGSPREGDDRILSVRLG</sequence>
<dbReference type="InterPro" id="IPR011042">
    <property type="entry name" value="6-blade_b-propeller_TolB-like"/>
</dbReference>
<dbReference type="PATRIC" id="fig|92835.4.peg.2503"/>
<feature type="domain" description="Glucose/Sorbosone dehydrogenase" evidence="2">
    <location>
        <begin position="84"/>
        <end position="375"/>
    </location>
</feature>
<dbReference type="STRING" id="92835.RS81_02469"/>
<reference evidence="3 4" key="1">
    <citation type="submission" date="2015-02" db="EMBL/GenBank/DDBJ databases">
        <title>Draft genome sequences of ten Microbacterium spp. with emphasis on heavy metal contaminated environments.</title>
        <authorList>
            <person name="Corretto E."/>
        </authorList>
    </citation>
    <scope>NUCLEOTIDE SEQUENCE [LARGE SCALE GENOMIC DNA]</scope>
    <source>
        <strain evidence="3 4">DSM 12510</strain>
    </source>
</reference>
<evidence type="ECO:0000313" key="3">
    <source>
        <dbReference type="EMBL" id="KJL38674.1"/>
    </source>
</evidence>
<keyword evidence="3" id="KW-0560">Oxidoreductase</keyword>
<proteinExistence type="predicted"/>
<dbReference type="Pfam" id="PF07995">
    <property type="entry name" value="GSDH"/>
    <property type="match status" value="1"/>
</dbReference>
<keyword evidence="4" id="KW-1185">Reference proteome</keyword>
<dbReference type="PANTHER" id="PTHR19328:SF13">
    <property type="entry name" value="HIPL1 PROTEIN"/>
    <property type="match status" value="1"/>
</dbReference>
<feature type="region of interest" description="Disordered" evidence="1">
    <location>
        <begin position="370"/>
        <end position="391"/>
    </location>
</feature>
<feature type="compositionally biased region" description="Low complexity" evidence="1">
    <location>
        <begin position="50"/>
        <end position="63"/>
    </location>
</feature>
<dbReference type="Gene3D" id="2.120.10.30">
    <property type="entry name" value="TolB, C-terminal domain"/>
    <property type="match status" value="1"/>
</dbReference>
<dbReference type="GO" id="GO:0008876">
    <property type="term" value="F:quinoprotein glucose dehydrogenase activity"/>
    <property type="evidence" value="ECO:0007669"/>
    <property type="project" value="UniProtKB-EC"/>
</dbReference>
<dbReference type="RefSeq" id="WP_084613623.1">
    <property type="nucleotide sequence ID" value="NZ_BAAAUP010000002.1"/>
</dbReference>
<protein>
    <submittedName>
        <fullName evidence="3">Quinoprotein glucose dehydrogenase B</fullName>
        <ecNumber evidence="3">1.1.5.2</ecNumber>
    </submittedName>
</protein>
<dbReference type="PROSITE" id="PS51257">
    <property type="entry name" value="PROKAR_LIPOPROTEIN"/>
    <property type="match status" value="1"/>
</dbReference>
<dbReference type="Proteomes" id="UP000033956">
    <property type="component" value="Unassembled WGS sequence"/>
</dbReference>
<evidence type="ECO:0000256" key="1">
    <source>
        <dbReference type="SAM" id="MobiDB-lite"/>
    </source>
</evidence>
<dbReference type="EMBL" id="JYIZ01000054">
    <property type="protein sequence ID" value="KJL38674.1"/>
    <property type="molecule type" value="Genomic_DNA"/>
</dbReference>
<dbReference type="InterPro" id="IPR012938">
    <property type="entry name" value="Glc/Sorbosone_DH"/>
</dbReference>
<organism evidence="3 4">
    <name type="scientific">Microbacterium terrae</name>
    <dbReference type="NCBI Taxonomy" id="69369"/>
    <lineage>
        <taxon>Bacteria</taxon>
        <taxon>Bacillati</taxon>
        <taxon>Actinomycetota</taxon>
        <taxon>Actinomycetes</taxon>
        <taxon>Micrococcales</taxon>
        <taxon>Microbacteriaceae</taxon>
        <taxon>Microbacterium</taxon>
    </lineage>
</organism>
<dbReference type="SUPFAM" id="SSF50952">
    <property type="entry name" value="Soluble quinoprotein glucose dehydrogenase"/>
    <property type="match status" value="1"/>
</dbReference>
<name>A0A0M2GXI0_9MICO</name>
<evidence type="ECO:0000313" key="4">
    <source>
        <dbReference type="Proteomes" id="UP000033956"/>
    </source>
</evidence>